<evidence type="ECO:0000256" key="4">
    <source>
        <dbReference type="ARBA" id="ARBA00023163"/>
    </source>
</evidence>
<dbReference type="PANTHER" id="PTHR35807">
    <property type="entry name" value="TRANSCRIPTIONAL REGULATOR REDD-RELATED"/>
    <property type="match status" value="1"/>
</dbReference>
<dbReference type="RefSeq" id="WP_379484150.1">
    <property type="nucleotide sequence ID" value="NZ_JBHMCF010000034.1"/>
</dbReference>
<feature type="DNA-binding region" description="OmpR/PhoB-type" evidence="5">
    <location>
        <begin position="1"/>
        <end position="91"/>
    </location>
</feature>
<evidence type="ECO:0000256" key="2">
    <source>
        <dbReference type="ARBA" id="ARBA00023015"/>
    </source>
</evidence>
<dbReference type="PROSITE" id="PS51755">
    <property type="entry name" value="OMPR_PHOB"/>
    <property type="match status" value="1"/>
</dbReference>
<keyword evidence="9" id="KW-1185">Reference proteome</keyword>
<keyword evidence="4" id="KW-0804">Transcription</keyword>
<evidence type="ECO:0000256" key="5">
    <source>
        <dbReference type="PROSITE-ProRule" id="PRU01091"/>
    </source>
</evidence>
<feature type="region of interest" description="Disordered" evidence="6">
    <location>
        <begin position="241"/>
        <end position="266"/>
    </location>
</feature>
<dbReference type="Gene3D" id="3.40.50.300">
    <property type="entry name" value="P-loop containing nucleotide triphosphate hydrolases"/>
    <property type="match status" value="1"/>
</dbReference>
<dbReference type="SUPFAM" id="SSF52540">
    <property type="entry name" value="P-loop containing nucleoside triphosphate hydrolases"/>
    <property type="match status" value="1"/>
</dbReference>
<dbReference type="InterPro" id="IPR051677">
    <property type="entry name" value="AfsR-DnrI-RedD_regulator"/>
</dbReference>
<evidence type="ECO:0000313" key="8">
    <source>
        <dbReference type="EMBL" id="MFB9473485.1"/>
    </source>
</evidence>
<dbReference type="SUPFAM" id="SSF48452">
    <property type="entry name" value="TPR-like"/>
    <property type="match status" value="3"/>
</dbReference>
<name>A0ABV5NT62_9ACTN</name>
<dbReference type="Pfam" id="PF03704">
    <property type="entry name" value="BTAD"/>
    <property type="match status" value="1"/>
</dbReference>
<protein>
    <submittedName>
        <fullName evidence="8">BTAD domain-containing putative transcriptional regulator</fullName>
    </submittedName>
</protein>
<dbReference type="Pfam" id="PF13181">
    <property type="entry name" value="TPR_8"/>
    <property type="match status" value="1"/>
</dbReference>
<dbReference type="Gene3D" id="1.25.40.10">
    <property type="entry name" value="Tetratricopeptide repeat domain"/>
    <property type="match status" value="3"/>
</dbReference>
<comment type="similarity">
    <text evidence="1">Belongs to the AfsR/DnrI/RedD regulatory family.</text>
</comment>
<dbReference type="InterPro" id="IPR005158">
    <property type="entry name" value="BTAD"/>
</dbReference>
<proteinExistence type="inferred from homology"/>
<dbReference type="SMART" id="SM00862">
    <property type="entry name" value="Trans_reg_C"/>
    <property type="match status" value="1"/>
</dbReference>
<organism evidence="8 9">
    <name type="scientific">Nonomuraea salmonea</name>
    <dbReference type="NCBI Taxonomy" id="46181"/>
    <lineage>
        <taxon>Bacteria</taxon>
        <taxon>Bacillati</taxon>
        <taxon>Actinomycetota</taxon>
        <taxon>Actinomycetes</taxon>
        <taxon>Streptosporangiales</taxon>
        <taxon>Streptosporangiaceae</taxon>
        <taxon>Nonomuraea</taxon>
    </lineage>
</organism>
<dbReference type="InterPro" id="IPR027417">
    <property type="entry name" value="P-loop_NTPase"/>
</dbReference>
<dbReference type="SUPFAM" id="SSF46894">
    <property type="entry name" value="C-terminal effector domain of the bipartite response regulators"/>
    <property type="match status" value="1"/>
</dbReference>
<dbReference type="SMART" id="SM01043">
    <property type="entry name" value="BTAD"/>
    <property type="match status" value="1"/>
</dbReference>
<dbReference type="InterPro" id="IPR036388">
    <property type="entry name" value="WH-like_DNA-bd_sf"/>
</dbReference>
<dbReference type="PRINTS" id="PR00364">
    <property type="entry name" value="DISEASERSIST"/>
</dbReference>
<accession>A0ABV5NT62</accession>
<dbReference type="Pfam" id="PF13424">
    <property type="entry name" value="TPR_12"/>
    <property type="match status" value="1"/>
</dbReference>
<dbReference type="InterPro" id="IPR011990">
    <property type="entry name" value="TPR-like_helical_dom_sf"/>
</dbReference>
<dbReference type="InterPro" id="IPR002182">
    <property type="entry name" value="NB-ARC"/>
</dbReference>
<evidence type="ECO:0000256" key="3">
    <source>
        <dbReference type="ARBA" id="ARBA00023125"/>
    </source>
</evidence>
<dbReference type="Pfam" id="PF00931">
    <property type="entry name" value="NB-ARC"/>
    <property type="match status" value="1"/>
</dbReference>
<evidence type="ECO:0000256" key="1">
    <source>
        <dbReference type="ARBA" id="ARBA00005820"/>
    </source>
</evidence>
<dbReference type="InterPro" id="IPR019734">
    <property type="entry name" value="TPR_rpt"/>
</dbReference>
<evidence type="ECO:0000259" key="7">
    <source>
        <dbReference type="PROSITE" id="PS51755"/>
    </source>
</evidence>
<dbReference type="Gene3D" id="1.10.10.10">
    <property type="entry name" value="Winged helix-like DNA-binding domain superfamily/Winged helix DNA-binding domain"/>
    <property type="match status" value="1"/>
</dbReference>
<feature type="domain" description="OmpR/PhoB-type" evidence="7">
    <location>
        <begin position="1"/>
        <end position="91"/>
    </location>
</feature>
<dbReference type="Pfam" id="PF00486">
    <property type="entry name" value="Trans_reg_C"/>
    <property type="match status" value="1"/>
</dbReference>
<dbReference type="PANTHER" id="PTHR35807:SF1">
    <property type="entry name" value="TRANSCRIPTIONAL REGULATOR REDD"/>
    <property type="match status" value="1"/>
</dbReference>
<dbReference type="EMBL" id="JBHMCF010000034">
    <property type="protein sequence ID" value="MFB9473485.1"/>
    <property type="molecule type" value="Genomic_DNA"/>
</dbReference>
<sequence length="1063" mass="114646">MRKAVRVLLLGPLEAVVDGEAVRLTGRQRALLAALLLDAGCVVSVERLAERLWGAEPPPSAAPRVRALVTELRRALGAAIVTRSPGYLIPEGAVEVDADAFGALVGQAGGAEPEEAVAAYDRALELWRGDPYPDLGGPVAEAERHRLDELRIQAIEGRAQAQLELGRHQAVVAGLTRLVAEQPLRERPYGLLMLALHRDGRLPEALRVYREFRDRLVRELGVEPGKDLQSLHQRLLAETAEAAPPEEPPGEPADEPAAPVPRQLPPVTGHFVGREAELRRMDDGRVTLVAGPAGVGKTALALRWAHRRADRFPDGQLFLDLRGFDRRAPMTPAEALPLLLQGLGQAAKDIPVELDAQVALYRSLLAGRRVLLVLDDVAEPDQVRPLLPGDPGCRVVITSRNRLGGLVALDGVERVTLGVLEQDEALRLISAGVGEERLSRESEASRELVALCGRLPLALSIAMSWIGDHEHRRIGDYVRELADRGRLVRLRVDGDESVAVRAALDLSYRALPAPAQRVFRLLGLAQGAGVSAAAVAALAGTTREQAAVLLGMAARIHLIEEVGHDRFAAHDLVWEYAAQLGLAEDAAADREAALRRLYDHYLRTAAGALTAAGFEVPETPGGEPVAFAGREEALAWLDVEWDNLAGVIASGTPPYAWLLVEALTDVLLQYRRSRVEWLRLAETALAAAERAGDLRGQAAMCHSIGRARLLVADLKGALGYLGRAQELCRRTDWPQQEAAVLQALGVARKQLGEPRRAIPLYRRAAEINRSLGLVRGEARVLNNLASAHLKLAHLDQAEESLLACLALTGEPENAHLRTLTLVNLALVRQRQARFADALGHLDEALALAQGAGLLYAEAVTYETYGWVHRDAGDHVRAIDAFARALGLAQEVENRRCQIASLAGAAAAETGLGRMEAALARLDAAARLAEDTGTDLDQVLLERAEVRLRQGRHADAMLDAGHALELARTANPLDLPRAHILRAAGHLASGDTESCVRECERALRHARRSGQPLQHARALTTLGHARSRAGDDGRAARLWSQAHALFTGIGVPEQQETAALLAGH</sequence>
<dbReference type="Pfam" id="PF13176">
    <property type="entry name" value="TPR_7"/>
    <property type="match status" value="1"/>
</dbReference>
<gene>
    <name evidence="8" type="ORF">ACFFR3_28660</name>
</gene>
<reference evidence="8 9" key="1">
    <citation type="submission" date="2024-09" db="EMBL/GenBank/DDBJ databases">
        <authorList>
            <person name="Sun Q."/>
            <person name="Mori K."/>
        </authorList>
    </citation>
    <scope>NUCLEOTIDE SEQUENCE [LARGE SCALE GENOMIC DNA]</scope>
    <source>
        <strain evidence="8 9">JCM 3324</strain>
    </source>
</reference>
<keyword evidence="2" id="KW-0805">Transcription regulation</keyword>
<dbReference type="InterPro" id="IPR016032">
    <property type="entry name" value="Sig_transdc_resp-reg_C-effctor"/>
</dbReference>
<dbReference type="CDD" id="cd15831">
    <property type="entry name" value="BTAD"/>
    <property type="match status" value="1"/>
</dbReference>
<dbReference type="Proteomes" id="UP001589568">
    <property type="component" value="Unassembled WGS sequence"/>
</dbReference>
<dbReference type="SMART" id="SM00028">
    <property type="entry name" value="TPR"/>
    <property type="match status" value="9"/>
</dbReference>
<evidence type="ECO:0000256" key="6">
    <source>
        <dbReference type="SAM" id="MobiDB-lite"/>
    </source>
</evidence>
<dbReference type="InterPro" id="IPR001867">
    <property type="entry name" value="OmpR/PhoB-type_DNA-bd"/>
</dbReference>
<keyword evidence="3 5" id="KW-0238">DNA-binding</keyword>
<comment type="caution">
    <text evidence="8">The sequence shown here is derived from an EMBL/GenBank/DDBJ whole genome shotgun (WGS) entry which is preliminary data.</text>
</comment>
<evidence type="ECO:0000313" key="9">
    <source>
        <dbReference type="Proteomes" id="UP001589568"/>
    </source>
</evidence>